<reference evidence="2 3" key="1">
    <citation type="submission" date="2018-10" db="EMBL/GenBank/DDBJ databases">
        <title>Draft genome sequence of Aquitalea MWU14-2217 isolated from a wild cranberry bog in Provincetown, Massachusetts.</title>
        <authorList>
            <person name="Ebadzadsahrai G."/>
            <person name="Soby S."/>
        </authorList>
    </citation>
    <scope>NUCLEOTIDE SEQUENCE [LARGE SCALE GENOMIC DNA]</scope>
    <source>
        <strain evidence="2 3">MWU14-2217</strain>
    </source>
</reference>
<name>A0A454JKN2_9NEIS</name>
<dbReference type="InterPro" id="IPR041685">
    <property type="entry name" value="AAA_GajA/Old/RecF-like"/>
</dbReference>
<evidence type="ECO:0000259" key="1">
    <source>
        <dbReference type="Pfam" id="PF13175"/>
    </source>
</evidence>
<gene>
    <name evidence="2" type="ORF">EAY64_06010</name>
</gene>
<dbReference type="PANTHER" id="PTHR43581">
    <property type="entry name" value="ATP/GTP PHOSPHATASE"/>
    <property type="match status" value="1"/>
</dbReference>
<dbReference type="AlphaFoldDB" id="A0A454JKN2"/>
<evidence type="ECO:0000313" key="3">
    <source>
        <dbReference type="Proteomes" id="UP000274139"/>
    </source>
</evidence>
<evidence type="ECO:0000313" key="2">
    <source>
        <dbReference type="EMBL" id="RMC99863.1"/>
    </source>
</evidence>
<dbReference type="InterPro" id="IPR027417">
    <property type="entry name" value="P-loop_NTPase"/>
</dbReference>
<dbReference type="InterPro" id="IPR051396">
    <property type="entry name" value="Bact_Antivir_Def_Nuclease"/>
</dbReference>
<protein>
    <recommendedName>
        <fullName evidence="1">Endonuclease GajA/Old nuclease/RecF-like AAA domain-containing protein</fullName>
    </recommendedName>
</protein>
<keyword evidence="3" id="KW-1185">Reference proteome</keyword>
<sequence length="524" mass="59272">MILNFAKDTCVKLNSLRVRNFRGFLDTGIVSLKPINLMIGKNSIGKSSFLRIWPLFSQGSLVNKTSPILWNGNLVDFGSFGDVISRYSDNKIISFEFEMLHGGFAQNYKRSVASKAFVRMFGPSRVKVSIDVGTNETRTIYKNLILDVYGYRVEYHFSDDGVLNKVSCGPDNLPYPKYYTIVPVQSFLMPLYDFLIETKVDNRLIPAYSPLYMNLFWFLRNRLHGRLSDERVHEIAAKLRVMGSEDAIIKLASNLPYAYATWKKFISEVLEDKILASSFARAVVMAASELLLADMDSDIKKYFEAVNYIRPIRATAERYYRKQELSVENIDATGSNVAFFIKSLDRGSLNRLNDWLNDTLGIKVATHDAEGHVSIKIEDTSTGRIDNIADIGFGFSQALPLAVQAWLAFDNGRSSTSSKGAVEKILVWEQPELHLHPAMQRKLARLIATVVEKARNESIKFVIETHSQSMVNEIGDLIERQTLSHEDVQILLFEQESGGSTVIRTTGYDEEGQLINWPYGFLSV</sequence>
<dbReference type="Proteomes" id="UP000274139">
    <property type="component" value="Unassembled WGS sequence"/>
</dbReference>
<dbReference type="EMBL" id="RFAR01000021">
    <property type="protein sequence ID" value="RMC99863.1"/>
    <property type="molecule type" value="Genomic_DNA"/>
</dbReference>
<feature type="domain" description="Endonuclease GajA/Old nuclease/RecF-like AAA" evidence="1">
    <location>
        <begin position="376"/>
        <end position="471"/>
    </location>
</feature>
<dbReference type="SUPFAM" id="SSF52540">
    <property type="entry name" value="P-loop containing nucleoside triphosphate hydrolases"/>
    <property type="match status" value="1"/>
</dbReference>
<dbReference type="Gene3D" id="3.40.50.300">
    <property type="entry name" value="P-loop containing nucleotide triphosphate hydrolases"/>
    <property type="match status" value="1"/>
</dbReference>
<dbReference type="PANTHER" id="PTHR43581:SF2">
    <property type="entry name" value="EXCINUCLEASE ATPASE SUBUNIT"/>
    <property type="match status" value="1"/>
</dbReference>
<proteinExistence type="predicted"/>
<accession>A0A454JKN2</accession>
<comment type="caution">
    <text evidence="2">The sequence shown here is derived from an EMBL/GenBank/DDBJ whole genome shotgun (WGS) entry which is preliminary data.</text>
</comment>
<dbReference type="Pfam" id="PF13175">
    <property type="entry name" value="AAA_15"/>
    <property type="match status" value="2"/>
</dbReference>
<feature type="domain" description="Endonuclease GajA/Old nuclease/RecF-like AAA" evidence="1">
    <location>
        <begin position="12"/>
        <end position="63"/>
    </location>
</feature>
<organism evidence="2 3">
    <name type="scientific">Aquitalea palustris</name>
    <dbReference type="NCBI Taxonomy" id="2480983"/>
    <lineage>
        <taxon>Bacteria</taxon>
        <taxon>Pseudomonadati</taxon>
        <taxon>Pseudomonadota</taxon>
        <taxon>Betaproteobacteria</taxon>
        <taxon>Neisseriales</taxon>
        <taxon>Chromobacteriaceae</taxon>
        <taxon>Aquitalea</taxon>
    </lineage>
</organism>